<dbReference type="AlphaFoldDB" id="G0U881"/>
<evidence type="ECO:0000313" key="7">
    <source>
        <dbReference type="EMBL" id="CCC52091.1"/>
    </source>
</evidence>
<keyword evidence="3" id="KW-0175">Coiled coil</keyword>
<keyword evidence="5" id="KW-0812">Transmembrane</keyword>
<keyword evidence="1 2" id="KW-0539">Nucleus</keyword>
<protein>
    <recommendedName>
        <fullName evidence="6">YEATS domain-containing protein</fullName>
    </recommendedName>
</protein>
<dbReference type="Gene3D" id="2.60.40.1970">
    <property type="entry name" value="YEATS domain"/>
    <property type="match status" value="1"/>
</dbReference>
<dbReference type="InterPro" id="IPR038704">
    <property type="entry name" value="YEAST_sf"/>
</dbReference>
<dbReference type="Pfam" id="PF03366">
    <property type="entry name" value="YEATS"/>
    <property type="match status" value="1"/>
</dbReference>
<organism evidence="7">
    <name type="scientific">Trypanosoma vivax (strain Y486)</name>
    <dbReference type="NCBI Taxonomy" id="1055687"/>
    <lineage>
        <taxon>Eukaryota</taxon>
        <taxon>Discoba</taxon>
        <taxon>Euglenozoa</taxon>
        <taxon>Kinetoplastea</taxon>
        <taxon>Metakinetoplastina</taxon>
        <taxon>Trypanosomatida</taxon>
        <taxon>Trypanosomatidae</taxon>
        <taxon>Trypanosoma</taxon>
        <taxon>Duttonella</taxon>
    </lineage>
</organism>
<reference evidence="7" key="1">
    <citation type="journal article" date="2012" name="Proc. Natl. Acad. Sci. U.S.A.">
        <title>Antigenic diversity is generated by distinct evolutionary mechanisms in African trypanosome species.</title>
        <authorList>
            <person name="Jackson A.P."/>
            <person name="Berry A."/>
            <person name="Aslett M."/>
            <person name="Allison H.C."/>
            <person name="Burton P."/>
            <person name="Vavrova-Anderson J."/>
            <person name="Brown R."/>
            <person name="Browne H."/>
            <person name="Corton N."/>
            <person name="Hauser H."/>
            <person name="Gamble J."/>
            <person name="Gilderthorp R."/>
            <person name="Marcello L."/>
            <person name="McQuillan J."/>
            <person name="Otto T.D."/>
            <person name="Quail M.A."/>
            <person name="Sanders M.J."/>
            <person name="van Tonder A."/>
            <person name="Ginger M.L."/>
            <person name="Field M.C."/>
            <person name="Barry J.D."/>
            <person name="Hertz-Fowler C."/>
            <person name="Berriman M."/>
        </authorList>
    </citation>
    <scope>NUCLEOTIDE SEQUENCE</scope>
    <source>
        <strain evidence="7">Y486</strain>
    </source>
</reference>
<evidence type="ECO:0000256" key="1">
    <source>
        <dbReference type="ARBA" id="ARBA00023242"/>
    </source>
</evidence>
<evidence type="ECO:0000259" key="6">
    <source>
        <dbReference type="PROSITE" id="PS51037"/>
    </source>
</evidence>
<feature type="region of interest" description="Disordered" evidence="4">
    <location>
        <begin position="53"/>
        <end position="85"/>
    </location>
</feature>
<accession>G0U881</accession>
<feature type="transmembrane region" description="Helical" evidence="5">
    <location>
        <begin position="22"/>
        <end position="44"/>
    </location>
</feature>
<name>G0U881_TRYVY</name>
<feature type="region of interest" description="Disordered" evidence="4">
    <location>
        <begin position="223"/>
        <end position="283"/>
    </location>
</feature>
<feature type="coiled-coil region" evidence="3">
    <location>
        <begin position="447"/>
        <end position="492"/>
    </location>
</feature>
<feature type="compositionally biased region" description="Polar residues" evidence="4">
    <location>
        <begin position="264"/>
        <end position="281"/>
    </location>
</feature>
<proteinExistence type="predicted"/>
<sequence>MQKTMRRAGSESANAVAREEDYVAYGGAILIPFCVGSVALPLSLCRASTKHFTTAPKGSCKSNDRRKKRHRHEAAEEEDGEDNGREYCTGISRCTHVRYMYLRDGACSTLDLSYRRELYLNSSSASGSPSSPALDSSRTSDVAAVPASSASTLYALVDHVVFILPIGFPERRRELSRPPFFIVDDAWAEHMVELEVHFHPWLGIEPTTISHFVPLQRRADIPPSLLSSTQGQSKPPSTVILSPSESKSTALSGESPKSGADAPETTTTQDNPSVKKTSNYGRGSGDSIYDPELILVGEHGISVKLVDLPEVPVVSERRDAIRIFHPTLDVVRYVAKIRSKPQPELLAPPQVCPLPWQGGLGESEAPLGSGGELTGNVHAKTKTGAHANHGVHSQSSHGLGIGSRRDEEGVVSVLQQGDVLGNAFPAYCFPVEAIIHAHEPVRQRGAVEAMTAVREALKQEQKELRASIERCIAETIENAAELRAALEDVRRACEALRTPG</sequence>
<dbReference type="VEuPathDB" id="TriTrypDB:TvY486_1011340"/>
<evidence type="ECO:0000256" key="5">
    <source>
        <dbReference type="SAM" id="Phobius"/>
    </source>
</evidence>
<gene>
    <name evidence="7" type="ORF">TVY486_1011340</name>
</gene>
<dbReference type="PANTHER" id="PTHR23195">
    <property type="entry name" value="YEATS DOMAIN"/>
    <property type="match status" value="1"/>
</dbReference>
<dbReference type="InterPro" id="IPR005033">
    <property type="entry name" value="YEATS"/>
</dbReference>
<dbReference type="EMBL" id="HE573026">
    <property type="protein sequence ID" value="CCC52091.1"/>
    <property type="molecule type" value="Genomic_DNA"/>
</dbReference>
<comment type="subcellular location">
    <subcellularLocation>
        <location evidence="2">Nucleus</location>
    </subcellularLocation>
</comment>
<keyword evidence="5" id="KW-1133">Transmembrane helix</keyword>
<evidence type="ECO:0000256" key="3">
    <source>
        <dbReference type="SAM" id="Coils"/>
    </source>
</evidence>
<dbReference type="InterPro" id="IPR055129">
    <property type="entry name" value="YEATS_dom"/>
</dbReference>
<feature type="domain" description="YEATS" evidence="6">
    <location>
        <begin position="23"/>
        <end position="337"/>
    </location>
</feature>
<dbReference type="GO" id="GO:0005634">
    <property type="term" value="C:nucleus"/>
    <property type="evidence" value="ECO:0007669"/>
    <property type="project" value="UniProtKB-SubCell"/>
</dbReference>
<evidence type="ECO:0000256" key="4">
    <source>
        <dbReference type="SAM" id="MobiDB-lite"/>
    </source>
</evidence>
<feature type="compositionally biased region" description="Polar residues" evidence="4">
    <location>
        <begin position="225"/>
        <end position="252"/>
    </location>
</feature>
<dbReference type="GO" id="GO:0006355">
    <property type="term" value="P:regulation of DNA-templated transcription"/>
    <property type="evidence" value="ECO:0007669"/>
    <property type="project" value="InterPro"/>
</dbReference>
<dbReference type="PROSITE" id="PS51037">
    <property type="entry name" value="YEATS"/>
    <property type="match status" value="1"/>
</dbReference>
<evidence type="ECO:0000256" key="2">
    <source>
        <dbReference type="PROSITE-ProRule" id="PRU00376"/>
    </source>
</evidence>
<keyword evidence="5" id="KW-0472">Membrane</keyword>